<evidence type="ECO:0000256" key="1">
    <source>
        <dbReference type="ARBA" id="ARBA00009820"/>
    </source>
</evidence>
<comment type="caution">
    <text evidence="3">The sequence shown here is derived from an EMBL/GenBank/DDBJ whole genome shotgun (WGS) entry which is preliminary data.</text>
</comment>
<dbReference type="EMBL" id="PJCH01000001">
    <property type="protein sequence ID" value="PQA89339.1"/>
    <property type="molecule type" value="Genomic_DNA"/>
</dbReference>
<evidence type="ECO:0000256" key="2">
    <source>
        <dbReference type="SAM" id="SignalP"/>
    </source>
</evidence>
<dbReference type="PANTHER" id="PTHR36842">
    <property type="entry name" value="PROTEIN TOLB HOMOLOG"/>
    <property type="match status" value="1"/>
</dbReference>
<dbReference type="NCBIfam" id="NF038032">
    <property type="entry name" value="CehA_McbA_metalo"/>
    <property type="match status" value="1"/>
</dbReference>
<dbReference type="Proteomes" id="UP000239504">
    <property type="component" value="Unassembled WGS sequence"/>
</dbReference>
<dbReference type="SUPFAM" id="SSF89550">
    <property type="entry name" value="PHP domain-like"/>
    <property type="match status" value="1"/>
</dbReference>
<dbReference type="InterPro" id="IPR011042">
    <property type="entry name" value="6-blade_b-propeller_TolB-like"/>
</dbReference>
<keyword evidence="4" id="KW-1185">Reference proteome</keyword>
<reference evidence="3 4" key="1">
    <citation type="submission" date="2017-12" db="EMBL/GenBank/DDBJ databases">
        <authorList>
            <person name="Hurst M.R.H."/>
        </authorList>
    </citation>
    <scope>NUCLEOTIDE SEQUENCE [LARGE SCALE GENOMIC DNA]</scope>
    <source>
        <strain evidence="3 4">SY-3-19</strain>
    </source>
</reference>
<proteinExistence type="inferred from homology"/>
<dbReference type="RefSeq" id="WP_104828042.1">
    <property type="nucleotide sequence ID" value="NZ_PJCH01000001.1"/>
</dbReference>
<dbReference type="Gene3D" id="2.120.10.30">
    <property type="entry name" value="TolB, C-terminal domain"/>
    <property type="match status" value="2"/>
</dbReference>
<protein>
    <recommendedName>
        <fullName evidence="5">Amidohydrolase</fullName>
    </recommendedName>
</protein>
<dbReference type="OrthoDB" id="9758793at2"/>
<organism evidence="3 4">
    <name type="scientific">Hyphococcus luteus</name>
    <dbReference type="NCBI Taxonomy" id="2058213"/>
    <lineage>
        <taxon>Bacteria</taxon>
        <taxon>Pseudomonadati</taxon>
        <taxon>Pseudomonadota</taxon>
        <taxon>Alphaproteobacteria</taxon>
        <taxon>Parvularculales</taxon>
        <taxon>Parvularculaceae</taxon>
        <taxon>Hyphococcus</taxon>
    </lineage>
</organism>
<feature type="chain" id="PRO_5015491842" description="Amidohydrolase" evidence="2">
    <location>
        <begin position="27"/>
        <end position="849"/>
    </location>
</feature>
<feature type="signal peptide" evidence="2">
    <location>
        <begin position="1"/>
        <end position="26"/>
    </location>
</feature>
<evidence type="ECO:0008006" key="5">
    <source>
        <dbReference type="Google" id="ProtNLM"/>
    </source>
</evidence>
<dbReference type="Gene3D" id="3.20.20.140">
    <property type="entry name" value="Metal-dependent hydrolases"/>
    <property type="match status" value="1"/>
</dbReference>
<gene>
    <name evidence="3" type="ORF">CW354_00215</name>
</gene>
<dbReference type="AlphaFoldDB" id="A0A2S7KA67"/>
<evidence type="ECO:0000313" key="3">
    <source>
        <dbReference type="EMBL" id="PQA89339.1"/>
    </source>
</evidence>
<comment type="similarity">
    <text evidence="1">Belongs to the TolB family.</text>
</comment>
<evidence type="ECO:0000313" key="4">
    <source>
        <dbReference type="Proteomes" id="UP000239504"/>
    </source>
</evidence>
<name>A0A2S7KA67_9PROT</name>
<dbReference type="SUPFAM" id="SSF82171">
    <property type="entry name" value="DPP6 N-terminal domain-like"/>
    <property type="match status" value="1"/>
</dbReference>
<dbReference type="PANTHER" id="PTHR36842:SF1">
    <property type="entry name" value="PROTEIN TOLB"/>
    <property type="match status" value="1"/>
</dbReference>
<accession>A0A2S7KA67</accession>
<dbReference type="InterPro" id="IPR011659">
    <property type="entry name" value="WD40"/>
</dbReference>
<dbReference type="InterPro" id="IPR016195">
    <property type="entry name" value="Pol/histidinol_Pase-like"/>
</dbReference>
<keyword evidence="2" id="KW-0732">Signal</keyword>
<dbReference type="Pfam" id="PF07676">
    <property type="entry name" value="PD40"/>
    <property type="match status" value="5"/>
</dbReference>
<sequence length="849" mass="93531">MTRILPVLIALLLLLLPLPFTSGAQAQGREPVLKQVKIPHSYYWREMYVPHLTSGPSSLDWTVDGKSLVYSMQGRLWRQRIGDGAARQLTQSAGYDYQPDVSPDGKRVVFTRYLDDAYELVIRDLRSGKETAATSNGAVNLDPRWSPDGKRIAYVTTDETGHFHIALASLEKGEWKSERWRPERASEDPRYYYSQIDHELSPAWSPDGESLVFVANPEIGYGTGSIYVQPVDRSESAKLLVSEETAWKTRPDWSPDGYRIAYSSFSGRQWHQLWMTYAEPGGYPLAFSYGEFDIANARWSPDGKRIAYVSNEEGGLKIVIQEVIDGAKHTLDIKTKRYASPVGGVQLRITDEKGQQAPARVSVKGPDGRYYAPDGVMIHADDGYDRAFSASEPRYFHSDGESFIVVPPGTSEITIWRGVRYGTETVKVAVERDKTAIATATLKPLLNANAFDGWLSGDVHVHMNYGGAYRMTPAKLAKQADAEDLDLVFNLIVNKEQRIPDIDYFSPEAFSPEGSDATILNGQEYHTSLWGHLGLIGLKDHYLLGDYVAYPKTALHSYYPDNTTVADLAHAQGALVGYVHPFDAPAPDPFSERKLSHALPVNAALGKMDYIEIVGFSDPLATESVWHKLLNTGLRIPAAGGTDAMTNYSSLRGPLGLNRTLVDAAASDDPQEEVENFMTALKAGKSIATNGPLVSLTLDGAEPGDELKRGKGRHTFKYKAALASIAPVSSLDIIVNGDVAQSIPLSEDGKSASVEGELTLDASAWVTLRAVSETSSPLVFDAYPYATTSPIYVAIGGKPVRSREAAEYFIAWIEKLEAVAEDGSYNTEEERDAVLANLKKARRAFERRR</sequence>